<dbReference type="Proteomes" id="UP000030125">
    <property type="component" value="Unassembled WGS sequence"/>
</dbReference>
<comment type="similarity">
    <text evidence="3">Belongs to the KdsC family.</text>
</comment>
<keyword evidence="10" id="KW-0448">Lipopolysaccharide biosynthesis</keyword>
<dbReference type="SFLD" id="SFLDG01136">
    <property type="entry name" value="C1.6:_Phosphoserine_Phosphatas"/>
    <property type="match status" value="1"/>
</dbReference>
<dbReference type="InterPro" id="IPR023214">
    <property type="entry name" value="HAD_sf"/>
</dbReference>
<evidence type="ECO:0000256" key="12">
    <source>
        <dbReference type="PIRSR" id="PIRSR006118-2"/>
    </source>
</evidence>
<dbReference type="InterPro" id="IPR036412">
    <property type="entry name" value="HAD-like_sf"/>
</dbReference>
<dbReference type="GO" id="GO:0009103">
    <property type="term" value="P:lipopolysaccharide biosynthetic process"/>
    <property type="evidence" value="ECO:0007669"/>
    <property type="project" value="UniProtKB-KW"/>
</dbReference>
<reference evidence="13 14" key="1">
    <citation type="submission" date="2014-08" db="EMBL/GenBank/DDBJ databases">
        <title>Porphyromonas cangingivalis strain:COT-109_OH1386 Genome sequencing.</title>
        <authorList>
            <person name="Wallis C."/>
            <person name="Deusch O."/>
            <person name="O'Flynn C."/>
            <person name="Davis I."/>
            <person name="Jospin G."/>
            <person name="Darling A.E."/>
            <person name="Coil D.A."/>
            <person name="Alexiev A."/>
            <person name="Horsfall A."/>
            <person name="Kirkwood N."/>
            <person name="Harris S."/>
            <person name="Eisen J.A."/>
        </authorList>
    </citation>
    <scope>NUCLEOTIDE SEQUENCE [LARGE SCALE GENOMIC DNA]</scope>
    <source>
        <strain evidence="14">COT-109 OH1386</strain>
    </source>
</reference>
<comment type="caution">
    <text evidence="13">The sequence shown here is derived from an EMBL/GenBank/DDBJ whole genome shotgun (WGS) entry which is preliminary data.</text>
</comment>
<feature type="binding site" evidence="12">
    <location>
        <position position="19"/>
    </location>
    <ligand>
        <name>substrate</name>
    </ligand>
</feature>
<keyword evidence="7 12" id="KW-0479">Metal-binding</keyword>
<dbReference type="SFLD" id="SFLDG01138">
    <property type="entry name" value="C1.6.2:_Deoxy-d-mannose-octulo"/>
    <property type="match status" value="1"/>
</dbReference>
<dbReference type="InterPro" id="IPR010023">
    <property type="entry name" value="KdsC_fam"/>
</dbReference>
<gene>
    <name evidence="13" type="ORF">HQ35_08905</name>
</gene>
<comment type="cofactor">
    <cofactor evidence="2 12">
        <name>Mg(2+)</name>
        <dbReference type="ChEBI" id="CHEBI:18420"/>
    </cofactor>
</comment>
<evidence type="ECO:0000256" key="7">
    <source>
        <dbReference type="ARBA" id="ARBA00022723"/>
    </source>
</evidence>
<evidence type="ECO:0000256" key="11">
    <source>
        <dbReference type="ARBA" id="ARBA00031051"/>
    </source>
</evidence>
<comment type="subunit">
    <text evidence="4">Homotetramer.</text>
</comment>
<dbReference type="NCBIfam" id="TIGR01670">
    <property type="entry name" value="KdsC-phosphatas"/>
    <property type="match status" value="1"/>
</dbReference>
<dbReference type="RefSeq" id="WP_036852602.1">
    <property type="nucleotide sequence ID" value="NZ_JQJD01000057.1"/>
</dbReference>
<proteinExistence type="inferred from homology"/>
<evidence type="ECO:0000256" key="9">
    <source>
        <dbReference type="ARBA" id="ARBA00022842"/>
    </source>
</evidence>
<evidence type="ECO:0000256" key="10">
    <source>
        <dbReference type="ARBA" id="ARBA00022985"/>
    </source>
</evidence>
<dbReference type="Pfam" id="PF08282">
    <property type="entry name" value="Hydrolase_3"/>
    <property type="match status" value="1"/>
</dbReference>
<keyword evidence="8" id="KW-0378">Hydrolase</keyword>
<dbReference type="Gene3D" id="3.40.50.1000">
    <property type="entry name" value="HAD superfamily/HAD-like"/>
    <property type="match status" value="1"/>
</dbReference>
<keyword evidence="9 12" id="KW-0460">Magnesium</keyword>
<evidence type="ECO:0000256" key="5">
    <source>
        <dbReference type="ARBA" id="ARBA00013066"/>
    </source>
</evidence>
<dbReference type="SFLD" id="SFLDS00003">
    <property type="entry name" value="Haloacid_Dehalogenase"/>
    <property type="match status" value="1"/>
</dbReference>
<evidence type="ECO:0000256" key="4">
    <source>
        <dbReference type="ARBA" id="ARBA00011881"/>
    </source>
</evidence>
<dbReference type="EC" id="3.1.3.45" evidence="5"/>
<name>A0A0A2EMQ3_PORCN</name>
<protein>
    <recommendedName>
        <fullName evidence="6">3-deoxy-D-manno-octulosonate 8-phosphate phosphatase KdsC</fullName>
        <ecNumber evidence="5">3.1.3.45</ecNumber>
    </recommendedName>
    <alternativeName>
        <fullName evidence="11">KDO 8-P phosphatase</fullName>
    </alternativeName>
</protein>
<dbReference type="eggNOG" id="COG1778">
    <property type="taxonomic scope" value="Bacteria"/>
</dbReference>
<dbReference type="OrthoDB" id="9805604at2"/>
<evidence type="ECO:0000256" key="8">
    <source>
        <dbReference type="ARBA" id="ARBA00022801"/>
    </source>
</evidence>
<evidence type="ECO:0000313" key="14">
    <source>
        <dbReference type="Proteomes" id="UP000030125"/>
    </source>
</evidence>
<evidence type="ECO:0000256" key="2">
    <source>
        <dbReference type="ARBA" id="ARBA00001946"/>
    </source>
</evidence>
<evidence type="ECO:0000256" key="6">
    <source>
        <dbReference type="ARBA" id="ARBA00020092"/>
    </source>
</evidence>
<feature type="binding site" evidence="12">
    <location>
        <position position="110"/>
    </location>
    <ligand>
        <name>Mg(2+)</name>
        <dbReference type="ChEBI" id="CHEBI:18420"/>
    </ligand>
</feature>
<accession>A0A0A2EMQ3</accession>
<sequence>MSKVSIDISTFEAVIFDVDGVLSQITIPMGPDGVPQRTVNVRDGYAIKTAIEKGVVVGIITGGYSENLPKRYESLGMKHIYMKVPYKIEALRDFISRTGISAEKIIYVGDDLPDIEVMQYCGFSVAPADAAPEVKAIAKYISPVCGGMGVARDILEELLKVKHLWMNEAAFGW</sequence>
<organism evidence="13 14">
    <name type="scientific">Porphyromonas cangingivalis</name>
    <dbReference type="NCBI Taxonomy" id="36874"/>
    <lineage>
        <taxon>Bacteria</taxon>
        <taxon>Pseudomonadati</taxon>
        <taxon>Bacteroidota</taxon>
        <taxon>Bacteroidia</taxon>
        <taxon>Bacteroidales</taxon>
        <taxon>Porphyromonadaceae</taxon>
        <taxon>Porphyromonas</taxon>
    </lineage>
</organism>
<comment type="catalytic activity">
    <reaction evidence="1">
        <text>3-deoxy-alpha-D-manno-2-octulosonate-8-phosphate + H2O = 3-deoxy-alpha-D-manno-oct-2-ulosonate + phosphate</text>
        <dbReference type="Rhea" id="RHEA:11500"/>
        <dbReference type="ChEBI" id="CHEBI:15377"/>
        <dbReference type="ChEBI" id="CHEBI:43474"/>
        <dbReference type="ChEBI" id="CHEBI:85985"/>
        <dbReference type="ChEBI" id="CHEBI:85986"/>
        <dbReference type="EC" id="3.1.3.45"/>
    </reaction>
</comment>
<dbReference type="GO" id="GO:0019143">
    <property type="term" value="F:3-deoxy-manno-octulosonate-8-phosphatase activity"/>
    <property type="evidence" value="ECO:0007669"/>
    <property type="project" value="UniProtKB-EC"/>
</dbReference>
<keyword evidence="14" id="KW-1185">Reference proteome</keyword>
<dbReference type="STRING" id="36874.HQ34_03045"/>
<evidence type="ECO:0000256" key="3">
    <source>
        <dbReference type="ARBA" id="ARBA00005893"/>
    </source>
</evidence>
<feature type="binding site" evidence="12">
    <location>
        <position position="17"/>
    </location>
    <ligand>
        <name>Mg(2+)</name>
        <dbReference type="ChEBI" id="CHEBI:18420"/>
    </ligand>
</feature>
<evidence type="ECO:0000256" key="1">
    <source>
        <dbReference type="ARBA" id="ARBA00000898"/>
    </source>
</evidence>
<dbReference type="EMBL" id="JQJD01000057">
    <property type="protein sequence ID" value="KGN78760.1"/>
    <property type="molecule type" value="Genomic_DNA"/>
</dbReference>
<dbReference type="PANTHER" id="PTHR21485:SF6">
    <property type="entry name" value="N-ACYLNEURAMINATE CYTIDYLYLTRANSFERASE-RELATED"/>
    <property type="match status" value="1"/>
</dbReference>
<dbReference type="PIRSF" id="PIRSF006118">
    <property type="entry name" value="KDO8-P_Ptase"/>
    <property type="match status" value="1"/>
</dbReference>
<dbReference type="InterPro" id="IPR050793">
    <property type="entry name" value="CMP-NeuNAc_synthase"/>
</dbReference>
<dbReference type="SUPFAM" id="SSF56784">
    <property type="entry name" value="HAD-like"/>
    <property type="match status" value="1"/>
</dbReference>
<dbReference type="AlphaFoldDB" id="A0A0A2EMQ3"/>
<evidence type="ECO:0000313" key="13">
    <source>
        <dbReference type="EMBL" id="KGN78760.1"/>
    </source>
</evidence>
<dbReference type="GO" id="GO:0008781">
    <property type="term" value="F:N-acylneuraminate cytidylyltransferase activity"/>
    <property type="evidence" value="ECO:0007669"/>
    <property type="project" value="TreeGrafter"/>
</dbReference>
<dbReference type="GO" id="GO:0046872">
    <property type="term" value="F:metal ion binding"/>
    <property type="evidence" value="ECO:0007669"/>
    <property type="project" value="UniProtKB-KW"/>
</dbReference>
<dbReference type="PANTHER" id="PTHR21485">
    <property type="entry name" value="HAD SUPERFAMILY MEMBERS CMAS AND KDSC"/>
    <property type="match status" value="1"/>
</dbReference>